<dbReference type="AlphaFoldDB" id="A0ABD0LLS9"/>
<gene>
    <name evidence="2" type="ORF">BaRGS_00008795</name>
</gene>
<evidence type="ECO:0000313" key="2">
    <source>
        <dbReference type="EMBL" id="KAK7499947.1"/>
    </source>
</evidence>
<evidence type="ECO:0000259" key="1">
    <source>
        <dbReference type="Pfam" id="PF00582"/>
    </source>
</evidence>
<evidence type="ECO:0000313" key="3">
    <source>
        <dbReference type="Proteomes" id="UP001519460"/>
    </source>
</evidence>
<accession>A0ABD0LLS9</accession>
<name>A0ABD0LLS9_9CAEN</name>
<dbReference type="EMBL" id="JACVVK020000040">
    <property type="protein sequence ID" value="KAK7499947.1"/>
    <property type="molecule type" value="Genomic_DNA"/>
</dbReference>
<feature type="non-terminal residue" evidence="2">
    <location>
        <position position="1"/>
    </location>
</feature>
<dbReference type="InterPro" id="IPR006016">
    <property type="entry name" value="UspA"/>
</dbReference>
<dbReference type="PRINTS" id="PR01438">
    <property type="entry name" value="UNVRSLSTRESS"/>
</dbReference>
<reference evidence="2 3" key="1">
    <citation type="journal article" date="2023" name="Sci. Data">
        <title>Genome assembly of the Korean intertidal mud-creeper Batillaria attramentaria.</title>
        <authorList>
            <person name="Patra A.K."/>
            <person name="Ho P.T."/>
            <person name="Jun S."/>
            <person name="Lee S.J."/>
            <person name="Kim Y."/>
            <person name="Won Y.J."/>
        </authorList>
    </citation>
    <scope>NUCLEOTIDE SEQUENCE [LARGE SCALE GENOMIC DNA]</scope>
    <source>
        <strain evidence="2">Wonlab-2016</strain>
    </source>
</reference>
<dbReference type="Gene3D" id="3.40.50.620">
    <property type="entry name" value="HUPs"/>
    <property type="match status" value="1"/>
</dbReference>
<dbReference type="Pfam" id="PF00582">
    <property type="entry name" value="Usp"/>
    <property type="match status" value="1"/>
</dbReference>
<dbReference type="InterPro" id="IPR014729">
    <property type="entry name" value="Rossmann-like_a/b/a_fold"/>
</dbReference>
<organism evidence="2 3">
    <name type="scientific">Batillaria attramentaria</name>
    <dbReference type="NCBI Taxonomy" id="370345"/>
    <lineage>
        <taxon>Eukaryota</taxon>
        <taxon>Metazoa</taxon>
        <taxon>Spiralia</taxon>
        <taxon>Lophotrochozoa</taxon>
        <taxon>Mollusca</taxon>
        <taxon>Gastropoda</taxon>
        <taxon>Caenogastropoda</taxon>
        <taxon>Sorbeoconcha</taxon>
        <taxon>Cerithioidea</taxon>
        <taxon>Batillariidae</taxon>
        <taxon>Batillaria</taxon>
    </lineage>
</organism>
<comment type="caution">
    <text evidence="2">The sequence shown here is derived from an EMBL/GenBank/DDBJ whole genome shotgun (WGS) entry which is preliminary data.</text>
</comment>
<dbReference type="SUPFAM" id="SSF52402">
    <property type="entry name" value="Adenine nucleotide alpha hydrolases-like"/>
    <property type="match status" value="1"/>
</dbReference>
<feature type="domain" description="UspA" evidence="1">
    <location>
        <begin position="28"/>
        <end position="126"/>
    </location>
</feature>
<proteinExistence type="predicted"/>
<dbReference type="PANTHER" id="PTHR31964:SF113">
    <property type="entry name" value="USPA DOMAIN-CONTAINING PROTEIN"/>
    <property type="match status" value="1"/>
</dbReference>
<keyword evidence="3" id="KW-1185">Reference proteome</keyword>
<sequence length="132" mass="14335">YLENVYKPGDLVCLVHAAEYKVDIGLPGAAVDTDKLAQITKAMKEEVDRIENLCGNYTEALRQKGIKSVTHLVQGEKPGAAIIRKAEELGAAIIIMGSRGLGKLRRTLMGSVSEYVLHHAPPRVAVTILRDS</sequence>
<dbReference type="Proteomes" id="UP001519460">
    <property type="component" value="Unassembled WGS sequence"/>
</dbReference>
<dbReference type="InterPro" id="IPR006015">
    <property type="entry name" value="Universal_stress_UspA"/>
</dbReference>
<protein>
    <recommendedName>
        <fullName evidence="1">UspA domain-containing protein</fullName>
    </recommendedName>
</protein>
<dbReference type="CDD" id="cd23659">
    <property type="entry name" value="USP_At3g01520-like"/>
    <property type="match status" value="1"/>
</dbReference>
<dbReference type="PANTHER" id="PTHR31964">
    <property type="entry name" value="ADENINE NUCLEOTIDE ALPHA HYDROLASES-LIKE SUPERFAMILY PROTEIN"/>
    <property type="match status" value="1"/>
</dbReference>